<gene>
    <name evidence="1" type="primary">Hypp1958</name>
    <name evidence="1" type="ORF">BLAG_LOCUS15765</name>
</gene>
<evidence type="ECO:0000313" key="2">
    <source>
        <dbReference type="Proteomes" id="UP000838412"/>
    </source>
</evidence>
<protein>
    <submittedName>
        <fullName evidence="1">Hypp1958 protein</fullName>
    </submittedName>
</protein>
<reference evidence="1" key="1">
    <citation type="submission" date="2022-01" db="EMBL/GenBank/DDBJ databases">
        <authorList>
            <person name="Braso-Vives M."/>
        </authorList>
    </citation>
    <scope>NUCLEOTIDE SEQUENCE</scope>
</reference>
<evidence type="ECO:0000313" key="1">
    <source>
        <dbReference type="EMBL" id="CAH1258066.1"/>
    </source>
</evidence>
<sequence length="69" mass="7914">MLSSGRVARITLYILRQCDGKAETYDNCTLPHKTEDAPVIPARHRGSRGDQVKGTRYLGYLPRFHIHYI</sequence>
<dbReference type="EMBL" id="OV696688">
    <property type="protein sequence ID" value="CAH1258066.1"/>
    <property type="molecule type" value="Genomic_DNA"/>
</dbReference>
<dbReference type="AlphaFoldDB" id="A0A8K0ER74"/>
<dbReference type="Proteomes" id="UP000838412">
    <property type="component" value="Chromosome 3"/>
</dbReference>
<accession>A0A8K0ER74</accession>
<proteinExistence type="predicted"/>
<dbReference type="OrthoDB" id="354826at2759"/>
<keyword evidence="2" id="KW-1185">Reference proteome</keyword>
<name>A0A8K0ER74_BRALA</name>
<organism evidence="1 2">
    <name type="scientific">Branchiostoma lanceolatum</name>
    <name type="common">Common lancelet</name>
    <name type="synonym">Amphioxus lanceolatum</name>
    <dbReference type="NCBI Taxonomy" id="7740"/>
    <lineage>
        <taxon>Eukaryota</taxon>
        <taxon>Metazoa</taxon>
        <taxon>Chordata</taxon>
        <taxon>Cephalochordata</taxon>
        <taxon>Leptocardii</taxon>
        <taxon>Amphioxiformes</taxon>
        <taxon>Branchiostomatidae</taxon>
        <taxon>Branchiostoma</taxon>
    </lineage>
</organism>